<dbReference type="AlphaFoldDB" id="A0AAW3ZLB3"/>
<dbReference type="EMBL" id="JACYTR010000019">
    <property type="protein sequence ID" value="MBD8526250.1"/>
    <property type="molecule type" value="Genomic_DNA"/>
</dbReference>
<dbReference type="Pfam" id="PF00149">
    <property type="entry name" value="Metallophos"/>
    <property type="match status" value="1"/>
</dbReference>
<dbReference type="GO" id="GO:0016020">
    <property type="term" value="C:membrane"/>
    <property type="evidence" value="ECO:0007669"/>
    <property type="project" value="GOC"/>
</dbReference>
<keyword evidence="3" id="KW-0479">Metal-binding</keyword>
<proteinExistence type="predicted"/>
<dbReference type="PANTHER" id="PTHR34990:SF2">
    <property type="entry name" value="BLL8164 PROTEIN"/>
    <property type="match status" value="1"/>
</dbReference>
<dbReference type="Gene3D" id="3.60.21.10">
    <property type="match status" value="1"/>
</dbReference>
<evidence type="ECO:0000256" key="4">
    <source>
        <dbReference type="ARBA" id="ARBA00023136"/>
    </source>
</evidence>
<sequence>MKPLYRSVFISDIHLGTPECRVNYLLSFLRQLNCEQLYLVGDVIDLEAMEKRHYWPAEHTQVMLEVLSLARRGIKVTYIPGNHDCQLRRLAGQTWGGVEIKLWAEHTAADGRRYRVSHGDEFDPEAMGKRWLLWVGEHAQRWLSMANRAFNRLRRGLSLPYLPLSIIAKSRVSAALHYIQQFEHRVSLHARNEGYDGHICGHIHFGHVQSYDGVLYLNDGDWVEHCTALTEDQDGRMNLLHWSDHCTAIATADQGRVDHWQPNPLPLRSLAPRPLAG</sequence>
<keyword evidence="4" id="KW-0472">Membrane</keyword>
<keyword evidence="2" id="KW-0997">Cell inner membrane</keyword>
<name>A0AAW3ZLB3_9GAMM</name>
<feature type="domain" description="Calcineurin-like phosphoesterase" evidence="6">
    <location>
        <begin position="6"/>
        <end position="204"/>
    </location>
</feature>
<dbReference type="InterPro" id="IPR004843">
    <property type="entry name" value="Calcineurin-like_PHP"/>
</dbReference>
<evidence type="ECO:0000313" key="7">
    <source>
        <dbReference type="EMBL" id="MBD8526250.1"/>
    </source>
</evidence>
<keyword evidence="8" id="KW-1185">Reference proteome</keyword>
<evidence type="ECO:0000313" key="8">
    <source>
        <dbReference type="Proteomes" id="UP000613768"/>
    </source>
</evidence>
<evidence type="ECO:0000256" key="2">
    <source>
        <dbReference type="ARBA" id="ARBA00022519"/>
    </source>
</evidence>
<accession>A0AAW3ZLB3</accession>
<reference evidence="7 8" key="1">
    <citation type="submission" date="2020-09" db="EMBL/GenBank/DDBJ databases">
        <title>Pseudoxanthomonas sp. CAU 1598 isolated from sand of Yaerae Beach.</title>
        <authorList>
            <person name="Kim W."/>
        </authorList>
    </citation>
    <scope>NUCLEOTIDE SEQUENCE [LARGE SCALE GENOMIC DNA]</scope>
    <source>
        <strain evidence="7 8">CAU 1598</strain>
    </source>
</reference>
<gene>
    <name evidence="7" type="ORF">IFO71_10930</name>
</gene>
<dbReference type="GO" id="GO:0008758">
    <property type="term" value="F:UDP-2,3-diacylglucosamine hydrolase activity"/>
    <property type="evidence" value="ECO:0007669"/>
    <property type="project" value="TreeGrafter"/>
</dbReference>
<dbReference type="PANTHER" id="PTHR34990">
    <property type="entry name" value="UDP-2,3-DIACYLGLUCOSAMINE HYDROLASE-RELATED"/>
    <property type="match status" value="1"/>
</dbReference>
<dbReference type="Proteomes" id="UP000613768">
    <property type="component" value="Unassembled WGS sequence"/>
</dbReference>
<keyword evidence="1" id="KW-1003">Cell membrane</keyword>
<dbReference type="InterPro" id="IPR029052">
    <property type="entry name" value="Metallo-depent_PP-like"/>
</dbReference>
<evidence type="ECO:0000256" key="3">
    <source>
        <dbReference type="ARBA" id="ARBA00022723"/>
    </source>
</evidence>
<evidence type="ECO:0000259" key="6">
    <source>
        <dbReference type="Pfam" id="PF00149"/>
    </source>
</evidence>
<dbReference type="SUPFAM" id="SSF56300">
    <property type="entry name" value="Metallo-dependent phosphatases"/>
    <property type="match status" value="1"/>
</dbReference>
<evidence type="ECO:0000256" key="5">
    <source>
        <dbReference type="ARBA" id="ARBA00023211"/>
    </source>
</evidence>
<comment type="caution">
    <text evidence="7">The sequence shown here is derived from an EMBL/GenBank/DDBJ whole genome shotgun (WGS) entry which is preliminary data.</text>
</comment>
<protein>
    <submittedName>
        <fullName evidence="7">UDP-2,3-diacylglucosamine diphosphatase</fullName>
    </submittedName>
</protein>
<dbReference type="InterPro" id="IPR043461">
    <property type="entry name" value="LpxH-like"/>
</dbReference>
<dbReference type="RefSeq" id="WP_192029667.1">
    <property type="nucleotide sequence ID" value="NZ_JACYTR010000019.1"/>
</dbReference>
<organism evidence="7 8">
    <name type="scientific">Pseudomarimonas arenosa</name>
    <dbReference type="NCBI Taxonomy" id="2774145"/>
    <lineage>
        <taxon>Bacteria</taxon>
        <taxon>Pseudomonadati</taxon>
        <taxon>Pseudomonadota</taxon>
        <taxon>Gammaproteobacteria</taxon>
        <taxon>Lysobacterales</taxon>
        <taxon>Lysobacteraceae</taxon>
        <taxon>Pseudomarimonas</taxon>
    </lineage>
</organism>
<dbReference type="GO" id="GO:0046872">
    <property type="term" value="F:metal ion binding"/>
    <property type="evidence" value="ECO:0007669"/>
    <property type="project" value="UniProtKB-KW"/>
</dbReference>
<keyword evidence="5" id="KW-0464">Manganese</keyword>
<dbReference type="GO" id="GO:0009245">
    <property type="term" value="P:lipid A biosynthetic process"/>
    <property type="evidence" value="ECO:0007669"/>
    <property type="project" value="TreeGrafter"/>
</dbReference>
<dbReference type="CDD" id="cd07398">
    <property type="entry name" value="MPP_YbbF-LpxH"/>
    <property type="match status" value="1"/>
</dbReference>
<evidence type="ECO:0000256" key="1">
    <source>
        <dbReference type="ARBA" id="ARBA00022475"/>
    </source>
</evidence>